<dbReference type="Gene3D" id="1.10.3970.10">
    <property type="entry name" value="BSD domain"/>
    <property type="match status" value="1"/>
</dbReference>
<dbReference type="Proteomes" id="UP000663865">
    <property type="component" value="Unassembled WGS sequence"/>
</dbReference>
<sequence length="406" mass="46716">MSSWFTSVIQSVRDKSVDALDFVRRDLAEFTTTVKSDTEIYLNQVANQDMGELGFNRLVSKLSGPAKADTDHGKHIHATPSFDRIHNELARLQNDESTYLSDPIPDEAYETWRQTTNFNVEARKGDISRLLIDVPHVRSYYARFVPAQTTHLDFWSRYYYRLHLIEEEETRRTQLLRRAHEICSENNDNTGKNNENDWDEPDDEWSKEPSSATQESTEKIIPMEKQESRDETVPTEKQESRDEIVPTEKQESRDEIVPTEKQESRDETVPTEKQEPRDEIVPTEKQESRDEIVPMEKQESIQESPAVEYQQELAIVKEDLEITPNERKESDTVSGDSWECEFDEADVTSPVVAIASHAEPLTESKETTTSESLSSSTVTTTTTTPLLSSPNNKTPNEFDDDWESWA</sequence>
<organism evidence="3 4">
    <name type="scientific">Rotaria socialis</name>
    <dbReference type="NCBI Taxonomy" id="392032"/>
    <lineage>
        <taxon>Eukaryota</taxon>
        <taxon>Metazoa</taxon>
        <taxon>Spiralia</taxon>
        <taxon>Gnathifera</taxon>
        <taxon>Rotifera</taxon>
        <taxon>Eurotatoria</taxon>
        <taxon>Bdelloidea</taxon>
        <taxon>Philodinida</taxon>
        <taxon>Philodinidae</taxon>
        <taxon>Rotaria</taxon>
    </lineage>
</organism>
<feature type="compositionally biased region" description="Low complexity" evidence="1">
    <location>
        <begin position="369"/>
        <end position="390"/>
    </location>
</feature>
<evidence type="ECO:0000313" key="3">
    <source>
        <dbReference type="EMBL" id="CAF3698895.1"/>
    </source>
</evidence>
<feature type="compositionally biased region" description="Acidic residues" evidence="1">
    <location>
        <begin position="196"/>
        <end position="205"/>
    </location>
</feature>
<evidence type="ECO:0000256" key="1">
    <source>
        <dbReference type="SAM" id="MobiDB-lite"/>
    </source>
</evidence>
<dbReference type="AlphaFoldDB" id="A0A818UIL1"/>
<evidence type="ECO:0000313" key="4">
    <source>
        <dbReference type="Proteomes" id="UP000663865"/>
    </source>
</evidence>
<dbReference type="PANTHER" id="PTHR16019:SF5">
    <property type="entry name" value="BSD DOMAIN-CONTAINING PROTEIN 1"/>
    <property type="match status" value="1"/>
</dbReference>
<dbReference type="InterPro" id="IPR035925">
    <property type="entry name" value="BSD_dom_sf"/>
</dbReference>
<accession>A0A818UIL1</accession>
<dbReference type="PANTHER" id="PTHR16019">
    <property type="entry name" value="SYNAPSE-ASSOCIATED PROTEIN"/>
    <property type="match status" value="1"/>
</dbReference>
<feature type="compositionally biased region" description="Basic and acidic residues" evidence="1">
    <location>
        <begin position="315"/>
        <end position="331"/>
    </location>
</feature>
<dbReference type="GO" id="GO:0005737">
    <property type="term" value="C:cytoplasm"/>
    <property type="evidence" value="ECO:0007669"/>
    <property type="project" value="TreeGrafter"/>
</dbReference>
<gene>
    <name evidence="3" type="ORF">KIK155_LOCUS26509</name>
</gene>
<evidence type="ECO:0000259" key="2">
    <source>
        <dbReference type="PROSITE" id="PS50858"/>
    </source>
</evidence>
<reference evidence="3" key="1">
    <citation type="submission" date="2021-02" db="EMBL/GenBank/DDBJ databases">
        <authorList>
            <person name="Nowell W R."/>
        </authorList>
    </citation>
    <scope>NUCLEOTIDE SEQUENCE</scope>
</reference>
<feature type="region of interest" description="Disordered" evidence="1">
    <location>
        <begin position="185"/>
        <end position="338"/>
    </location>
</feature>
<dbReference type="SUPFAM" id="SSF140383">
    <property type="entry name" value="BSD domain-like"/>
    <property type="match status" value="1"/>
</dbReference>
<feature type="compositionally biased region" description="Acidic residues" evidence="1">
    <location>
        <begin position="397"/>
        <end position="406"/>
    </location>
</feature>
<feature type="domain" description="BSD" evidence="2">
    <location>
        <begin position="114"/>
        <end position="166"/>
    </location>
</feature>
<protein>
    <recommendedName>
        <fullName evidence="2">BSD domain-containing protein</fullName>
    </recommendedName>
</protein>
<dbReference type="PROSITE" id="PS50858">
    <property type="entry name" value="BSD"/>
    <property type="match status" value="1"/>
</dbReference>
<comment type="caution">
    <text evidence="3">The sequence shown here is derived from an EMBL/GenBank/DDBJ whole genome shotgun (WGS) entry which is preliminary data.</text>
</comment>
<dbReference type="EMBL" id="CAJNYV010004831">
    <property type="protein sequence ID" value="CAF3698895.1"/>
    <property type="molecule type" value="Genomic_DNA"/>
</dbReference>
<dbReference type="SMART" id="SM00751">
    <property type="entry name" value="BSD"/>
    <property type="match status" value="1"/>
</dbReference>
<proteinExistence type="predicted"/>
<dbReference type="Pfam" id="PF03909">
    <property type="entry name" value="BSD"/>
    <property type="match status" value="1"/>
</dbReference>
<feature type="compositionally biased region" description="Basic and acidic residues" evidence="1">
    <location>
        <begin position="216"/>
        <end position="300"/>
    </location>
</feature>
<dbReference type="InterPro" id="IPR005607">
    <property type="entry name" value="BSD_dom"/>
</dbReference>
<name>A0A818UIL1_9BILA</name>
<dbReference type="InterPro" id="IPR051494">
    <property type="entry name" value="BSD_domain-containing"/>
</dbReference>
<feature type="region of interest" description="Disordered" evidence="1">
    <location>
        <begin position="356"/>
        <end position="406"/>
    </location>
</feature>